<feature type="compositionally biased region" description="Polar residues" evidence="2">
    <location>
        <begin position="73"/>
        <end position="89"/>
    </location>
</feature>
<dbReference type="EMBL" id="HBHJ01016232">
    <property type="protein sequence ID" value="CAD9688530.1"/>
    <property type="molecule type" value="Transcribed_RNA"/>
</dbReference>
<dbReference type="SUPFAM" id="SSF54518">
    <property type="entry name" value="Tubby C-terminal domain-like"/>
    <property type="match status" value="1"/>
</dbReference>
<comment type="similarity">
    <text evidence="1">Belongs to the TUB family.</text>
</comment>
<accession>A0A7S2S3M4</accession>
<feature type="region of interest" description="Disordered" evidence="2">
    <location>
        <begin position="137"/>
        <end position="246"/>
    </location>
</feature>
<evidence type="ECO:0000256" key="1">
    <source>
        <dbReference type="ARBA" id="ARBA00007129"/>
    </source>
</evidence>
<sequence>MAHNQSWIWAPASEALAGSNRLADSRRVLHGTPPPHATQSPSEVGTDRAAHTRWATPTELCWTRLEHRDSRPLETNTKLQSSSFASHNKSPCPGPHEKDEFHAHFDLGEGEELDTGPPLQPLDAIVPHAWKVSAAGATSAEHGAGPNSCAGVTPSQQAPNWRTKSLHLPLRRRPQGLAIERRVSSSGGAPACHHGGADEDQERGNAGVDSGGGDLSPITSKESATLSAEGTVEEEPSLDTALTDRSEDTVVMVAPADAEMPQCANSQHLRGLSRSALDSGAVSNSPWAKDLRAASSFVKGIRPASTTNSTPRSGSNLVQCVLVRDRSTGPKRVFSEYRLVLQKPFGTEQALLLARRKASATRVSYHFFDLTRGLCGKRMTKKSGNYVGKLCQSGRRGARFVLLPPRVGQETPRPLTTIDFHASVRASHFPVSAGAQPRQMTVTLPPKGHTTGRWNCAPSKNATRISSKLRRTSEPSQQGELDGHGDQQNCRLSADVVTLASKLPFFERGNYRLNFQGRVKLPSVKNYQLTSGIDDDKIVTQFGKVSQDIFHLDYSWPLDPLRALAIALSQFEY</sequence>
<dbReference type="InterPro" id="IPR025659">
    <property type="entry name" value="Tubby-like_C"/>
</dbReference>
<name>A0A7S2S3M4_9STRA</name>
<protein>
    <recommendedName>
        <fullName evidence="3">Tubby C-terminal domain-containing protein</fullName>
    </recommendedName>
</protein>
<feature type="compositionally biased region" description="Polar residues" evidence="2">
    <location>
        <begin position="153"/>
        <end position="163"/>
    </location>
</feature>
<reference evidence="4" key="1">
    <citation type="submission" date="2021-01" db="EMBL/GenBank/DDBJ databases">
        <authorList>
            <person name="Corre E."/>
            <person name="Pelletier E."/>
            <person name="Niang G."/>
            <person name="Scheremetjew M."/>
            <person name="Finn R."/>
            <person name="Kale V."/>
            <person name="Holt S."/>
            <person name="Cochrane G."/>
            <person name="Meng A."/>
            <person name="Brown T."/>
            <person name="Cohen L."/>
        </authorList>
    </citation>
    <scope>NUCLEOTIDE SEQUENCE</scope>
    <source>
        <strain evidence="4">CCMP1243</strain>
    </source>
</reference>
<feature type="domain" description="Tubby C-terminal" evidence="3">
    <location>
        <begin position="312"/>
        <end position="572"/>
    </location>
</feature>
<dbReference type="InterPro" id="IPR000007">
    <property type="entry name" value="Tubby_C"/>
</dbReference>
<feature type="region of interest" description="Disordered" evidence="2">
    <location>
        <begin position="459"/>
        <end position="487"/>
    </location>
</feature>
<dbReference type="AlphaFoldDB" id="A0A7S2S3M4"/>
<organism evidence="4">
    <name type="scientific">Rhizochromulina marina</name>
    <dbReference type="NCBI Taxonomy" id="1034831"/>
    <lineage>
        <taxon>Eukaryota</taxon>
        <taxon>Sar</taxon>
        <taxon>Stramenopiles</taxon>
        <taxon>Ochrophyta</taxon>
        <taxon>Dictyochophyceae</taxon>
        <taxon>Rhizochromulinales</taxon>
        <taxon>Rhizochromulina</taxon>
    </lineage>
</organism>
<dbReference type="PRINTS" id="PR01573">
    <property type="entry name" value="SUPERTUBBY"/>
</dbReference>
<evidence type="ECO:0000313" key="4">
    <source>
        <dbReference type="EMBL" id="CAD9688530.1"/>
    </source>
</evidence>
<dbReference type="Gene3D" id="3.20.90.10">
    <property type="entry name" value="Tubby Protein, Chain A"/>
    <property type="match status" value="1"/>
</dbReference>
<feature type="compositionally biased region" description="Polar residues" evidence="2">
    <location>
        <begin position="217"/>
        <end position="228"/>
    </location>
</feature>
<evidence type="ECO:0000259" key="3">
    <source>
        <dbReference type="Pfam" id="PF01167"/>
    </source>
</evidence>
<dbReference type="Pfam" id="PF01167">
    <property type="entry name" value="Tub"/>
    <property type="match status" value="1"/>
</dbReference>
<gene>
    <name evidence="4" type="ORF">RMAR1173_LOCUS10799</name>
</gene>
<feature type="region of interest" description="Disordered" evidence="2">
    <location>
        <begin position="71"/>
        <end position="101"/>
    </location>
</feature>
<evidence type="ECO:0000256" key="2">
    <source>
        <dbReference type="SAM" id="MobiDB-lite"/>
    </source>
</evidence>
<feature type="region of interest" description="Disordered" evidence="2">
    <location>
        <begin position="26"/>
        <end position="52"/>
    </location>
</feature>
<dbReference type="PANTHER" id="PTHR16517:SF7">
    <property type="entry name" value="PROTEIN KING TUBBY"/>
    <property type="match status" value="1"/>
</dbReference>
<proteinExistence type="inferred from homology"/>
<dbReference type="PANTHER" id="PTHR16517">
    <property type="entry name" value="TUBBY-RELATED"/>
    <property type="match status" value="1"/>
</dbReference>